<evidence type="ECO:0000256" key="5">
    <source>
        <dbReference type="ARBA" id="ARBA00022679"/>
    </source>
</evidence>
<sequence length="462" mass="50579">MKRFRVIPSLRSLAVRVVTLSTLWVIAALVVVATLIGSLYSDAARSNFERLLTAHLFSLVGAVSVSTEGVLQGRPELGELRYSSPLSGWYWSVDPLAPNVSGKLESPSLIGRIVPEMPITQAPFDSSFIRSYSLPGLNGEELFIVETEVVLDNAGRVARFRVMGNLSEVMNEISDFRTKLAAYLAVFGIGSILINAAIILFGLRPLDKVRQALTDIREGRSSKLDASLPMEIAPLAREMNALIENNRRIVERSRTQVGNLAHSLKTPLSVLVNEGRAIGGDQGRVVQEQSEAMQVQIQHYLQRARIAAQRDSVVFRTSVAPVMERMQRVTAKLNPALHVSLRNDLPHAIFAGEKEDLEEIIGNLLENAGKWASRRVNITVGAAMGGQRQFEIVIEDDGPGLEDDKMEAALKRGSRVDETKPGTGLGLAIVQDTVREYGGQLHLDRSPLGGLRVRSVLPLAED</sequence>
<dbReference type="AlphaFoldDB" id="A0A849KZK4"/>
<dbReference type="InterPro" id="IPR003660">
    <property type="entry name" value="HAMP_dom"/>
</dbReference>
<dbReference type="EC" id="2.7.13.3" evidence="3"/>
<reference evidence="14 15" key="1">
    <citation type="submission" date="2020-05" db="EMBL/GenBank/DDBJ databases">
        <title>Draft Genome Sequence of Ochrobactrum soli Isolated from Stable Fly Gut.</title>
        <authorList>
            <person name="Pileggi M.T."/>
            <person name="Vazhakkala L.J."/>
            <person name="Wong C.N."/>
        </authorList>
    </citation>
    <scope>NUCLEOTIDE SEQUENCE [LARGE SCALE GENOMIC DNA]</scope>
    <source>
        <strain evidence="14 15">MTP-C0764</strain>
    </source>
</reference>
<dbReference type="InterPro" id="IPR004358">
    <property type="entry name" value="Sig_transdc_His_kin-like_C"/>
</dbReference>
<keyword evidence="15" id="KW-1185">Reference proteome</keyword>
<evidence type="ECO:0000259" key="13">
    <source>
        <dbReference type="PROSITE" id="PS50885"/>
    </source>
</evidence>
<dbReference type="GO" id="GO:0005886">
    <property type="term" value="C:plasma membrane"/>
    <property type="evidence" value="ECO:0007669"/>
    <property type="project" value="TreeGrafter"/>
</dbReference>
<dbReference type="Pfam" id="PF02518">
    <property type="entry name" value="HATPase_c"/>
    <property type="match status" value="1"/>
</dbReference>
<name>A0A849KZK4_9HYPH</name>
<feature type="domain" description="HAMP" evidence="13">
    <location>
        <begin position="200"/>
        <end position="251"/>
    </location>
</feature>
<keyword evidence="4" id="KW-0597">Phosphoprotein</keyword>
<dbReference type="Gene3D" id="1.10.287.130">
    <property type="match status" value="1"/>
</dbReference>
<feature type="transmembrane region" description="Helical" evidence="11">
    <location>
        <begin position="12"/>
        <end position="40"/>
    </location>
</feature>
<protein>
    <recommendedName>
        <fullName evidence="3">histidine kinase</fullName>
        <ecNumber evidence="3">2.7.13.3</ecNumber>
    </recommendedName>
</protein>
<proteinExistence type="predicted"/>
<keyword evidence="6 11" id="KW-0812">Transmembrane</keyword>
<dbReference type="SUPFAM" id="SSF55874">
    <property type="entry name" value="ATPase domain of HSP90 chaperone/DNA topoisomerase II/histidine kinase"/>
    <property type="match status" value="1"/>
</dbReference>
<dbReference type="Gene3D" id="3.30.565.10">
    <property type="entry name" value="Histidine kinase-like ATPase, C-terminal domain"/>
    <property type="match status" value="1"/>
</dbReference>
<dbReference type="Proteomes" id="UP000574931">
    <property type="component" value="Unassembled WGS sequence"/>
</dbReference>
<evidence type="ECO:0000256" key="9">
    <source>
        <dbReference type="ARBA" id="ARBA00023012"/>
    </source>
</evidence>
<evidence type="ECO:0000256" key="10">
    <source>
        <dbReference type="ARBA" id="ARBA00023136"/>
    </source>
</evidence>
<keyword evidence="7 14" id="KW-0418">Kinase</keyword>
<comment type="caution">
    <text evidence="14">The sequence shown here is derived from an EMBL/GenBank/DDBJ whole genome shotgun (WGS) entry which is preliminary data.</text>
</comment>
<dbReference type="PROSITE" id="PS50109">
    <property type="entry name" value="HIS_KIN"/>
    <property type="match status" value="1"/>
</dbReference>
<evidence type="ECO:0000256" key="4">
    <source>
        <dbReference type="ARBA" id="ARBA00022553"/>
    </source>
</evidence>
<dbReference type="PROSITE" id="PS50885">
    <property type="entry name" value="HAMP"/>
    <property type="match status" value="1"/>
</dbReference>
<dbReference type="PANTHER" id="PTHR45436:SF5">
    <property type="entry name" value="SENSOR HISTIDINE KINASE TRCS"/>
    <property type="match status" value="1"/>
</dbReference>
<keyword evidence="5" id="KW-0808">Transferase</keyword>
<keyword evidence="10 11" id="KW-0472">Membrane</keyword>
<dbReference type="GO" id="GO:0000160">
    <property type="term" value="P:phosphorelay signal transduction system"/>
    <property type="evidence" value="ECO:0007669"/>
    <property type="project" value="UniProtKB-KW"/>
</dbReference>
<evidence type="ECO:0000256" key="6">
    <source>
        <dbReference type="ARBA" id="ARBA00022692"/>
    </source>
</evidence>
<accession>A0A849KZK4</accession>
<keyword evidence="9" id="KW-0902">Two-component regulatory system</keyword>
<keyword evidence="8 11" id="KW-1133">Transmembrane helix</keyword>
<dbReference type="InterPro" id="IPR005467">
    <property type="entry name" value="His_kinase_dom"/>
</dbReference>
<evidence type="ECO:0000313" key="15">
    <source>
        <dbReference type="Proteomes" id="UP000574931"/>
    </source>
</evidence>
<evidence type="ECO:0000256" key="7">
    <source>
        <dbReference type="ARBA" id="ARBA00022777"/>
    </source>
</evidence>
<evidence type="ECO:0000313" key="14">
    <source>
        <dbReference type="EMBL" id="NNU62572.1"/>
    </source>
</evidence>
<dbReference type="InterPro" id="IPR003594">
    <property type="entry name" value="HATPase_dom"/>
</dbReference>
<dbReference type="EMBL" id="JABFCY010000014">
    <property type="protein sequence ID" value="NNU62572.1"/>
    <property type="molecule type" value="Genomic_DNA"/>
</dbReference>
<evidence type="ECO:0000256" key="1">
    <source>
        <dbReference type="ARBA" id="ARBA00000085"/>
    </source>
</evidence>
<dbReference type="InterPro" id="IPR036890">
    <property type="entry name" value="HATPase_C_sf"/>
</dbReference>
<dbReference type="SMART" id="SM00387">
    <property type="entry name" value="HATPase_c"/>
    <property type="match status" value="1"/>
</dbReference>
<evidence type="ECO:0000256" key="8">
    <source>
        <dbReference type="ARBA" id="ARBA00022989"/>
    </source>
</evidence>
<feature type="domain" description="Histidine kinase" evidence="12">
    <location>
        <begin position="259"/>
        <end position="461"/>
    </location>
</feature>
<comment type="catalytic activity">
    <reaction evidence="1">
        <text>ATP + protein L-histidine = ADP + protein N-phospho-L-histidine.</text>
        <dbReference type="EC" id="2.7.13.3"/>
    </reaction>
</comment>
<evidence type="ECO:0000256" key="3">
    <source>
        <dbReference type="ARBA" id="ARBA00012438"/>
    </source>
</evidence>
<dbReference type="PRINTS" id="PR00344">
    <property type="entry name" value="BCTRLSENSOR"/>
</dbReference>
<feature type="transmembrane region" description="Helical" evidence="11">
    <location>
        <begin position="180"/>
        <end position="203"/>
    </location>
</feature>
<gene>
    <name evidence="14" type="ORF">HKX02_20265</name>
</gene>
<dbReference type="PANTHER" id="PTHR45436">
    <property type="entry name" value="SENSOR HISTIDINE KINASE YKOH"/>
    <property type="match status" value="1"/>
</dbReference>
<dbReference type="GO" id="GO:0004673">
    <property type="term" value="F:protein histidine kinase activity"/>
    <property type="evidence" value="ECO:0007669"/>
    <property type="project" value="UniProtKB-EC"/>
</dbReference>
<evidence type="ECO:0000259" key="12">
    <source>
        <dbReference type="PROSITE" id="PS50109"/>
    </source>
</evidence>
<comment type="subcellular location">
    <subcellularLocation>
        <location evidence="2">Membrane</location>
    </subcellularLocation>
</comment>
<dbReference type="InterPro" id="IPR050428">
    <property type="entry name" value="TCS_sensor_his_kinase"/>
</dbReference>
<evidence type="ECO:0000256" key="2">
    <source>
        <dbReference type="ARBA" id="ARBA00004370"/>
    </source>
</evidence>
<evidence type="ECO:0000256" key="11">
    <source>
        <dbReference type="SAM" id="Phobius"/>
    </source>
</evidence>
<organism evidence="14 15">
    <name type="scientific">Ochrobactrum soli</name>
    <dbReference type="NCBI Taxonomy" id="2448455"/>
    <lineage>
        <taxon>Bacteria</taxon>
        <taxon>Pseudomonadati</taxon>
        <taxon>Pseudomonadota</taxon>
        <taxon>Alphaproteobacteria</taxon>
        <taxon>Hyphomicrobiales</taxon>
        <taxon>Brucellaceae</taxon>
        <taxon>Brucella/Ochrobactrum group</taxon>
        <taxon>Ochrobactrum</taxon>
    </lineage>
</organism>
<feature type="transmembrane region" description="Helical" evidence="11">
    <location>
        <begin position="52"/>
        <end position="71"/>
    </location>
</feature>